<protein>
    <submittedName>
        <fullName evidence="2">Uncharacterized protein</fullName>
    </submittedName>
</protein>
<evidence type="ECO:0000256" key="1">
    <source>
        <dbReference type="SAM" id="MobiDB-lite"/>
    </source>
</evidence>
<proteinExistence type="predicted"/>
<organism evidence="2 3">
    <name type="scientific">Aspergillus keveii</name>
    <dbReference type="NCBI Taxonomy" id="714993"/>
    <lineage>
        <taxon>Eukaryota</taxon>
        <taxon>Fungi</taxon>
        <taxon>Dikarya</taxon>
        <taxon>Ascomycota</taxon>
        <taxon>Pezizomycotina</taxon>
        <taxon>Eurotiomycetes</taxon>
        <taxon>Eurotiomycetidae</taxon>
        <taxon>Eurotiales</taxon>
        <taxon>Aspergillaceae</taxon>
        <taxon>Aspergillus</taxon>
        <taxon>Aspergillus subgen. Nidulantes</taxon>
    </lineage>
</organism>
<sequence>MYCSVTLASGSTESGPGRALSSTRSMHTVHINIHAEECAYPLSTTDPCSLSATNPVHNRKSSGCCHLDGVTMGLVGVSVM</sequence>
<dbReference type="Proteomes" id="UP001610563">
    <property type="component" value="Unassembled WGS sequence"/>
</dbReference>
<keyword evidence="3" id="KW-1185">Reference proteome</keyword>
<accession>A0ABR4FRY0</accession>
<evidence type="ECO:0000313" key="2">
    <source>
        <dbReference type="EMBL" id="KAL2786009.1"/>
    </source>
</evidence>
<name>A0ABR4FRY0_9EURO</name>
<dbReference type="EMBL" id="JBFTWV010000128">
    <property type="protein sequence ID" value="KAL2786009.1"/>
    <property type="molecule type" value="Genomic_DNA"/>
</dbReference>
<comment type="caution">
    <text evidence="2">The sequence shown here is derived from an EMBL/GenBank/DDBJ whole genome shotgun (WGS) entry which is preliminary data.</text>
</comment>
<gene>
    <name evidence="2" type="ORF">BJX66DRAFT_42954</name>
</gene>
<evidence type="ECO:0000313" key="3">
    <source>
        <dbReference type="Proteomes" id="UP001610563"/>
    </source>
</evidence>
<reference evidence="2 3" key="1">
    <citation type="submission" date="2024-07" db="EMBL/GenBank/DDBJ databases">
        <title>Section-level genome sequencing and comparative genomics of Aspergillus sections Usti and Cavernicolus.</title>
        <authorList>
            <consortium name="Lawrence Berkeley National Laboratory"/>
            <person name="Nybo J.L."/>
            <person name="Vesth T.C."/>
            <person name="Theobald S."/>
            <person name="Frisvad J.C."/>
            <person name="Larsen T.O."/>
            <person name="Kjaerboelling I."/>
            <person name="Rothschild-Mancinelli K."/>
            <person name="Lyhne E.K."/>
            <person name="Kogle M.E."/>
            <person name="Barry K."/>
            <person name="Clum A."/>
            <person name="Na H."/>
            <person name="Ledsgaard L."/>
            <person name="Lin J."/>
            <person name="Lipzen A."/>
            <person name="Kuo A."/>
            <person name="Riley R."/>
            <person name="Mondo S."/>
            <person name="Labutti K."/>
            <person name="Haridas S."/>
            <person name="Pangalinan J."/>
            <person name="Salamov A.A."/>
            <person name="Simmons B.A."/>
            <person name="Magnuson J.K."/>
            <person name="Chen J."/>
            <person name="Drula E."/>
            <person name="Henrissat B."/>
            <person name="Wiebenga A."/>
            <person name="Lubbers R.J."/>
            <person name="Gomes A.C."/>
            <person name="Makela M.R."/>
            <person name="Stajich J."/>
            <person name="Grigoriev I.V."/>
            <person name="Mortensen U.H."/>
            <person name="De Vries R.P."/>
            <person name="Baker S.E."/>
            <person name="Andersen M.R."/>
        </authorList>
    </citation>
    <scope>NUCLEOTIDE SEQUENCE [LARGE SCALE GENOMIC DNA]</scope>
    <source>
        <strain evidence="2 3">CBS 209.92</strain>
    </source>
</reference>
<feature type="region of interest" description="Disordered" evidence="1">
    <location>
        <begin position="1"/>
        <end position="23"/>
    </location>
</feature>